<evidence type="ECO:0000313" key="1">
    <source>
        <dbReference type="EMBL" id="AFU58874.1"/>
    </source>
</evidence>
<organism evidence="1 2">
    <name type="scientific">Nitrososphaera gargensis (strain Ga9.2)</name>
    <dbReference type="NCBI Taxonomy" id="1237085"/>
    <lineage>
        <taxon>Archaea</taxon>
        <taxon>Nitrososphaerota</taxon>
        <taxon>Nitrososphaeria</taxon>
        <taxon>Nitrososphaerales</taxon>
        <taxon>Nitrososphaeraceae</taxon>
        <taxon>Nitrososphaera</taxon>
    </lineage>
</organism>
<dbReference type="BioCyc" id="CNIT1237085:G1324-1940-MONOMER"/>
<dbReference type="STRING" id="1237085.Ngar_c19420"/>
<protein>
    <submittedName>
        <fullName evidence="1">Uncharacterized protein</fullName>
    </submittedName>
</protein>
<reference evidence="1 2" key="1">
    <citation type="journal article" date="2012" name="Environ. Microbiol.">
        <title>The genome of the ammonia-oxidizing Candidatus Nitrososphaera gargensis: insights into metabolic versatility and environmental adaptations.</title>
        <authorList>
            <person name="Spang A."/>
            <person name="Poehlein A."/>
            <person name="Offre P."/>
            <person name="Zumbragel S."/>
            <person name="Haider S."/>
            <person name="Rychlik N."/>
            <person name="Nowka B."/>
            <person name="Schmeisser C."/>
            <person name="Lebedeva E.V."/>
            <person name="Rattei T."/>
            <person name="Bohm C."/>
            <person name="Schmid M."/>
            <person name="Galushko A."/>
            <person name="Hatzenpichler R."/>
            <person name="Weinmaier T."/>
            <person name="Daniel R."/>
            <person name="Schleper C."/>
            <person name="Spieck E."/>
            <person name="Streit W."/>
            <person name="Wagner M."/>
        </authorList>
    </citation>
    <scope>NUCLEOTIDE SEQUENCE [LARGE SCALE GENOMIC DNA]</scope>
    <source>
        <strain evidence="2">Ga9.2</strain>
    </source>
</reference>
<dbReference type="EMBL" id="CP002408">
    <property type="protein sequence ID" value="AFU58874.1"/>
    <property type="molecule type" value="Genomic_DNA"/>
</dbReference>
<dbReference type="Proteomes" id="UP000008037">
    <property type="component" value="Chromosome"/>
</dbReference>
<evidence type="ECO:0000313" key="2">
    <source>
        <dbReference type="Proteomes" id="UP000008037"/>
    </source>
</evidence>
<gene>
    <name evidence="1" type="ordered locus">Ngar_c19420</name>
</gene>
<sequence>MISINTSDLEREYIGILERDLYDVGQVEKDPLGNAIYLFFISRNKIKTSITENLIDWANSYVHTVLGQHKLSRFQDKDVTSAILCYYSLKQLDCLKVVVDVKLIDSLLDRYCSRDRYFDEFTHSCIILFSLYDIKEGITSYQKVLASILKAVNSPEVMNDPKNLVFSAILLDATQDVQLLKNLLHITLGHINEKSIPYNDSIYYAWLVWQYKELFEKNALTRVRGYVREVIEGLRWSLIEKEELEEIESIYGREEGPMVLSKIQISVSLDLVSSYNKEPGILNKLDHTVILADLRVDAVKQKINETKKTVSLLGDASVLLQSAEKKILDAETKLAEDPDACLDLLGEAMESLCRTYLTQRKIPFKALSGLELHDSVIKDWKEKSSLPWTDLKYQTGLRHILRVWALKKHEAYSTNLLEEAYFILLGWRGCFEIIRMIKETNPVS</sequence>
<dbReference type="KEGG" id="nga:Ngar_c19420"/>
<dbReference type="AlphaFoldDB" id="K0IN73"/>
<accession>K0IN73</accession>
<proteinExistence type="predicted"/>
<dbReference type="HOGENOM" id="CLU_616264_0_0_2"/>
<name>K0IN73_NITGG</name>
<keyword evidence="2" id="KW-1185">Reference proteome</keyword>
<dbReference type="InParanoid" id="K0IN73"/>